<dbReference type="SMART" id="SM00089">
    <property type="entry name" value="PKD"/>
    <property type="match status" value="1"/>
</dbReference>
<dbReference type="NCBIfam" id="TIGR04131">
    <property type="entry name" value="Bac_Flav_CTERM"/>
    <property type="match status" value="1"/>
</dbReference>
<dbReference type="InterPro" id="IPR000601">
    <property type="entry name" value="PKD_dom"/>
</dbReference>
<evidence type="ECO:0000313" key="4">
    <source>
        <dbReference type="Proteomes" id="UP001230035"/>
    </source>
</evidence>
<comment type="caution">
    <text evidence="3">The sequence shown here is derived from an EMBL/GenBank/DDBJ whole genome shotgun (WGS) entry which is preliminary data.</text>
</comment>
<dbReference type="SUPFAM" id="SSF75011">
    <property type="entry name" value="3-carboxy-cis,cis-mucoante lactonizing enzyme"/>
    <property type="match status" value="1"/>
</dbReference>
<proteinExistence type="predicted"/>
<dbReference type="Pfam" id="PF18911">
    <property type="entry name" value="PKD_4"/>
    <property type="match status" value="1"/>
</dbReference>
<keyword evidence="1" id="KW-0732">Signal</keyword>
<feature type="chain" id="PRO_5045175071" evidence="1">
    <location>
        <begin position="19"/>
        <end position="1020"/>
    </location>
</feature>
<dbReference type="RefSeq" id="WP_283239545.1">
    <property type="nucleotide sequence ID" value="NZ_JASGBP010000006.1"/>
</dbReference>
<evidence type="ECO:0000259" key="2">
    <source>
        <dbReference type="PROSITE" id="PS50093"/>
    </source>
</evidence>
<dbReference type="InterPro" id="IPR022409">
    <property type="entry name" value="PKD/Chitinase_dom"/>
</dbReference>
<gene>
    <name evidence="3" type="ORF">QHT84_10655</name>
</gene>
<dbReference type="Gene3D" id="2.60.40.10">
    <property type="entry name" value="Immunoglobulins"/>
    <property type="match status" value="1"/>
</dbReference>
<feature type="domain" description="PKD" evidence="2">
    <location>
        <begin position="452"/>
        <end position="501"/>
    </location>
</feature>
<sequence>MKKSVLIIFLFISSRAFTQQEASVWYFGQNAGLKFQNTGTVTPLSDGQLNTEEGCSSIADANGNVLFYTDGRTVWDRNHIQMPNGSFDLGTELFGDSSSTQSAIIVPKPDDPNIYYIFTVDEPHYQNAAAYPNAFSGTYTELDSGQTPTTDDGKNNGFNYSVVDLSVLGSNGSIGNVISRNNHLITYDTNPNGEEIKYKCAEKITAIKNEGNGSYWVITHFINKFYAFKVTAGGVMTTPVISAVGSNQTLDGYRRNAIGYLKASPDGQKLAIAHQQNGNVVGQAAFSSGSIQLFDFDALTGSVSNPIDVIPNIQAYGIEFSPDSEKLYATYRIGVNQHMELGQFDLLSSNITGSKTVIYNTYNYLFALQLAPNGKIYCATGYLGTIGVINNPDSLGLACNYIHNGQPLAPNKIVKSGLPPFITSFFNTSFTAENFCLGSPTQFTPYNASVITSINWDFGDGSPTSNVMNPTHLYAAPGNYTVTLTATSINGTSSKSKIITIAAVPTIANSIANQSVCGTMNTSYNLSQYNNTLLGNQAATTFGVAYFLSASDADSHINVLPNNYTLSLGATIIYAKVYNLVNTNCFAITNFTLTLFNTPIANTPNNIFVCDDSTNDGVEIFDLQNVKTIVLGNQNPNTYTVNYYSNQNDADTNSNPLPVNYQNTGNPQTLYVRVENNQNSNCFATTSFQIGLFAMPIVAMQPHNLYACDSGSDSAEIFDLNQQTVLVLGSQSLTDFDVTYHTSINDANTGSNAIPLFFANTVSPQTIYIRITNRASSTCFATTSFMLTVNPEPVLNIADSYTICEGHPITVTAPSGFFSYNWTTGSITSSTSIPVAGDYSVTVLKDYGQIQCGTTEDFVVYNSNVATITNIEIGDWTDNQNNITISVTGDGDYEYSLDNITFQDSHFFSGLPAGQYLVYVRDKKGCGTTADEVFLLMYPKYFTPNGDGYHDTWQIKFSFVEPQMELFIFDKYGKLITAFKGTDFGWDGTYNGKEVFADDYWFVVKRQNGKEYKGHFSLLR</sequence>
<protein>
    <submittedName>
        <fullName evidence="3">T9SS type B sorting domain-containing protein</fullName>
    </submittedName>
</protein>
<organism evidence="3 4">
    <name type="scientific">Flavobacterium sedimenticola</name>
    <dbReference type="NCBI Taxonomy" id="3043286"/>
    <lineage>
        <taxon>Bacteria</taxon>
        <taxon>Pseudomonadati</taxon>
        <taxon>Bacteroidota</taxon>
        <taxon>Flavobacteriia</taxon>
        <taxon>Flavobacteriales</taxon>
        <taxon>Flavobacteriaceae</taxon>
        <taxon>Flavobacterium</taxon>
    </lineage>
</organism>
<dbReference type="InterPro" id="IPR013783">
    <property type="entry name" value="Ig-like_fold"/>
</dbReference>
<accession>A0ABT6XSC1</accession>
<dbReference type="PROSITE" id="PS50093">
    <property type="entry name" value="PKD"/>
    <property type="match status" value="1"/>
</dbReference>
<dbReference type="InterPro" id="IPR026341">
    <property type="entry name" value="T9SS_type_B"/>
</dbReference>
<dbReference type="Proteomes" id="UP001230035">
    <property type="component" value="Unassembled WGS sequence"/>
</dbReference>
<keyword evidence="4" id="KW-1185">Reference proteome</keyword>
<dbReference type="SUPFAM" id="SSF49299">
    <property type="entry name" value="PKD domain"/>
    <property type="match status" value="1"/>
</dbReference>
<dbReference type="Pfam" id="PF13585">
    <property type="entry name" value="CHU_C"/>
    <property type="match status" value="1"/>
</dbReference>
<dbReference type="EMBL" id="JASGBP010000006">
    <property type="protein sequence ID" value="MDI9257872.1"/>
    <property type="molecule type" value="Genomic_DNA"/>
</dbReference>
<name>A0ABT6XSC1_9FLAO</name>
<feature type="signal peptide" evidence="1">
    <location>
        <begin position="1"/>
        <end position="18"/>
    </location>
</feature>
<dbReference type="InterPro" id="IPR035986">
    <property type="entry name" value="PKD_dom_sf"/>
</dbReference>
<evidence type="ECO:0000313" key="3">
    <source>
        <dbReference type="EMBL" id="MDI9257872.1"/>
    </source>
</evidence>
<dbReference type="CDD" id="cd00146">
    <property type="entry name" value="PKD"/>
    <property type="match status" value="1"/>
</dbReference>
<reference evidence="3 4" key="1">
    <citation type="submission" date="2023-05" db="EMBL/GenBank/DDBJ databases">
        <title>Flavobacterium sedimenti sp. nov., isolated from the sediment.</title>
        <authorList>
            <person name="Wu N."/>
        </authorList>
    </citation>
    <scope>NUCLEOTIDE SEQUENCE [LARGE SCALE GENOMIC DNA]</scope>
    <source>
        <strain evidence="3 4">YZ-48</strain>
    </source>
</reference>
<evidence type="ECO:0000256" key="1">
    <source>
        <dbReference type="SAM" id="SignalP"/>
    </source>
</evidence>